<keyword evidence="3" id="KW-0813">Transport</keyword>
<dbReference type="RefSeq" id="WP_083559331.1">
    <property type="nucleotide sequence ID" value="NZ_AQQV01000001.1"/>
</dbReference>
<gene>
    <name evidence="13" type="ORF">ATO7_02490</name>
</gene>
<keyword evidence="4" id="KW-1134">Transmembrane beta strand</keyword>
<accession>A0A1Y1SGC5</accession>
<keyword evidence="10" id="KW-0998">Cell outer membrane</keyword>
<name>A0A1Y1SGC5_9GAMM</name>
<reference evidence="13 14" key="1">
    <citation type="submission" date="2013-04" db="EMBL/GenBank/DDBJ databases">
        <title>Oceanococcus atlanticus 22II-S10r2 Genome Sequencing.</title>
        <authorList>
            <person name="Lai Q."/>
            <person name="Li G."/>
            <person name="Shao Z."/>
        </authorList>
    </citation>
    <scope>NUCLEOTIDE SEQUENCE [LARGE SCALE GENOMIC DNA]</scope>
    <source>
        <strain evidence="13 14">22II-S10r2</strain>
    </source>
</reference>
<dbReference type="PANTHER" id="PTHR34501">
    <property type="entry name" value="PROTEIN YDDL-RELATED"/>
    <property type="match status" value="1"/>
</dbReference>
<keyword evidence="6 11" id="KW-0732">Signal</keyword>
<dbReference type="InterPro" id="IPR050298">
    <property type="entry name" value="Gram-neg_bact_OMP"/>
</dbReference>
<keyword evidence="7" id="KW-0406">Ion transport</keyword>
<dbReference type="PANTHER" id="PTHR34501:SF9">
    <property type="entry name" value="MAJOR OUTER MEMBRANE PROTEIN P.IA"/>
    <property type="match status" value="1"/>
</dbReference>
<dbReference type="Gene3D" id="2.40.160.10">
    <property type="entry name" value="Porin"/>
    <property type="match status" value="1"/>
</dbReference>
<dbReference type="GO" id="GO:0009279">
    <property type="term" value="C:cell outer membrane"/>
    <property type="evidence" value="ECO:0007669"/>
    <property type="project" value="UniProtKB-SubCell"/>
</dbReference>
<evidence type="ECO:0000256" key="5">
    <source>
        <dbReference type="ARBA" id="ARBA00022692"/>
    </source>
</evidence>
<evidence type="ECO:0000256" key="1">
    <source>
        <dbReference type="ARBA" id="ARBA00004571"/>
    </source>
</evidence>
<dbReference type="InterPro" id="IPR001702">
    <property type="entry name" value="Porin_Gram-ve"/>
</dbReference>
<feature type="chain" id="PRO_5012440510" evidence="11">
    <location>
        <begin position="23"/>
        <end position="340"/>
    </location>
</feature>
<dbReference type="CDD" id="cd00342">
    <property type="entry name" value="gram_neg_porins"/>
    <property type="match status" value="1"/>
</dbReference>
<evidence type="ECO:0000313" key="14">
    <source>
        <dbReference type="Proteomes" id="UP000192342"/>
    </source>
</evidence>
<comment type="subcellular location">
    <subcellularLocation>
        <location evidence="1">Cell outer membrane</location>
        <topology evidence="1">Multi-pass membrane protein</topology>
    </subcellularLocation>
</comment>
<proteinExistence type="predicted"/>
<evidence type="ECO:0000256" key="3">
    <source>
        <dbReference type="ARBA" id="ARBA00022448"/>
    </source>
</evidence>
<evidence type="ECO:0000313" key="13">
    <source>
        <dbReference type="EMBL" id="ORE88707.1"/>
    </source>
</evidence>
<dbReference type="GO" id="GO:0034220">
    <property type="term" value="P:monoatomic ion transmembrane transport"/>
    <property type="evidence" value="ECO:0007669"/>
    <property type="project" value="InterPro"/>
</dbReference>
<evidence type="ECO:0000256" key="4">
    <source>
        <dbReference type="ARBA" id="ARBA00022452"/>
    </source>
</evidence>
<evidence type="ECO:0000256" key="6">
    <source>
        <dbReference type="ARBA" id="ARBA00022729"/>
    </source>
</evidence>
<comment type="subunit">
    <text evidence="2">Homotrimer.</text>
</comment>
<feature type="signal peptide" evidence="11">
    <location>
        <begin position="1"/>
        <end position="22"/>
    </location>
</feature>
<evidence type="ECO:0000256" key="2">
    <source>
        <dbReference type="ARBA" id="ARBA00011233"/>
    </source>
</evidence>
<dbReference type="PRINTS" id="PR00182">
    <property type="entry name" value="ECOLNEIPORIN"/>
</dbReference>
<organism evidence="13 14">
    <name type="scientific">Oceanococcus atlanticus</name>
    <dbReference type="NCBI Taxonomy" id="1317117"/>
    <lineage>
        <taxon>Bacteria</taxon>
        <taxon>Pseudomonadati</taxon>
        <taxon>Pseudomonadota</taxon>
        <taxon>Gammaproteobacteria</taxon>
        <taxon>Chromatiales</taxon>
        <taxon>Oceanococcaceae</taxon>
        <taxon>Oceanococcus</taxon>
    </lineage>
</organism>
<dbReference type="AlphaFoldDB" id="A0A1Y1SGC5"/>
<dbReference type="InterPro" id="IPR033900">
    <property type="entry name" value="Gram_neg_porin_domain"/>
</dbReference>
<evidence type="ECO:0000256" key="7">
    <source>
        <dbReference type="ARBA" id="ARBA00023065"/>
    </source>
</evidence>
<dbReference type="EMBL" id="AQQV01000001">
    <property type="protein sequence ID" value="ORE88707.1"/>
    <property type="molecule type" value="Genomic_DNA"/>
</dbReference>
<keyword evidence="9" id="KW-0472">Membrane</keyword>
<feature type="domain" description="Porin" evidence="12">
    <location>
        <begin position="8"/>
        <end position="321"/>
    </location>
</feature>
<evidence type="ECO:0000256" key="10">
    <source>
        <dbReference type="ARBA" id="ARBA00023237"/>
    </source>
</evidence>
<keyword evidence="8" id="KW-0626">Porin</keyword>
<evidence type="ECO:0000259" key="12">
    <source>
        <dbReference type="Pfam" id="PF13609"/>
    </source>
</evidence>
<dbReference type="OrthoDB" id="8173690at2"/>
<keyword evidence="14" id="KW-1185">Reference proteome</keyword>
<dbReference type="GO" id="GO:0015288">
    <property type="term" value="F:porin activity"/>
    <property type="evidence" value="ECO:0007669"/>
    <property type="project" value="UniProtKB-KW"/>
</dbReference>
<dbReference type="STRING" id="1317117.ATO7_02490"/>
<comment type="caution">
    <text evidence="13">The sequence shown here is derived from an EMBL/GenBank/DDBJ whole genome shotgun (WGS) entry which is preliminary data.</text>
</comment>
<evidence type="ECO:0000256" key="9">
    <source>
        <dbReference type="ARBA" id="ARBA00023136"/>
    </source>
</evidence>
<dbReference type="InterPro" id="IPR023614">
    <property type="entry name" value="Porin_dom_sf"/>
</dbReference>
<dbReference type="GO" id="GO:0046930">
    <property type="term" value="C:pore complex"/>
    <property type="evidence" value="ECO:0007669"/>
    <property type="project" value="UniProtKB-KW"/>
</dbReference>
<dbReference type="Proteomes" id="UP000192342">
    <property type="component" value="Unassembled WGS sequence"/>
</dbReference>
<dbReference type="Pfam" id="PF13609">
    <property type="entry name" value="Porin_4"/>
    <property type="match status" value="1"/>
</dbReference>
<protein>
    <submittedName>
        <fullName evidence="13">Outer membrane porin-like protein</fullName>
    </submittedName>
</protein>
<keyword evidence="5" id="KW-0812">Transmembrane</keyword>
<evidence type="ECO:0000256" key="11">
    <source>
        <dbReference type="SAM" id="SignalP"/>
    </source>
</evidence>
<evidence type="ECO:0000256" key="8">
    <source>
        <dbReference type="ARBA" id="ARBA00023114"/>
    </source>
</evidence>
<sequence length="340" mass="35689">MKHHLTGAFVLAAIAAPLAAQAEGKIYGQFNISVNEVDGVFNSVSGNDFADPNTQAAQDGQSGDNNASRLGFQGENGQFFYAVELGLDVDDAAGGLAHTRHAFVGFNSSVGTFTFGRTNTAYKLAAQRLDPFYDTSAVNFQGIASNQGGGYGLSNLANGWTNNSIAYISPEFGGLTVNAGIYLQEQSDESHDYGIGVDYRLGDLSLGVQYLTVGADNVDGVVAGSGQIVDTALQGTVSYSTERFSVGLSAEQVELRGSGDDRIYLFLGGEFALNEHLTLAASVGDVDQGAGEGMGFTVGAYLDLIENFTLYGLYSQSDLDNAPASETDVISVGVRYGFEI</sequence>
<dbReference type="SUPFAM" id="SSF56935">
    <property type="entry name" value="Porins"/>
    <property type="match status" value="1"/>
</dbReference>